<evidence type="ECO:0000256" key="7">
    <source>
        <dbReference type="ARBA" id="ARBA00022519"/>
    </source>
</evidence>
<sequence>MSDFFAFTPADWQAIWLTLKLCFITTLLLMLLATPLAWWLARGGSWFHTVVQSLVALPLVLPPTVLGFYLLILLGPQGWIGQTLESMGLNHLAFSFNGIVVASLIYSLPFAVQPLQDAFGRLGHRPLEVAASLGASPMDRLLTVVFPLCRGGLVTAATLSFAHTMGEFGVILMLGGSIPGETRVLSVMIYDYAEALDFQNAHRLSLLMLVFSFLILVAVYGRQRRFSLFAQRNVNS</sequence>
<evidence type="ECO:0000313" key="14">
    <source>
        <dbReference type="EMBL" id="GFZ78365.1"/>
    </source>
</evidence>
<feature type="transmembrane region" description="Helical" evidence="11">
    <location>
        <begin position="141"/>
        <end position="162"/>
    </location>
</feature>
<dbReference type="InterPro" id="IPR035906">
    <property type="entry name" value="MetI-like_sf"/>
</dbReference>
<gene>
    <name evidence="14" type="primary">modC</name>
    <name evidence="14" type="ORF">GCM10011403_21750</name>
</gene>
<dbReference type="NCBIfam" id="TIGR02141">
    <property type="entry name" value="modB_ABC"/>
    <property type="match status" value="1"/>
</dbReference>
<evidence type="ECO:0000313" key="15">
    <source>
        <dbReference type="Proteomes" id="UP000627715"/>
    </source>
</evidence>
<comment type="subcellular location">
    <subcellularLocation>
        <location evidence="2 12">Cell inner membrane</location>
        <topology evidence="2 12">Multi-pass membrane protein</topology>
    </subcellularLocation>
    <subcellularLocation>
        <location evidence="11">Cell membrane</location>
        <topology evidence="11">Multi-pass membrane protein</topology>
    </subcellularLocation>
</comment>
<evidence type="ECO:0000256" key="4">
    <source>
        <dbReference type="ARBA" id="ARBA00022448"/>
    </source>
</evidence>
<comment type="similarity">
    <text evidence="3 12">Belongs to the binding-protein-dependent transport system permease family. CysTW subfamily.</text>
</comment>
<evidence type="ECO:0000256" key="11">
    <source>
        <dbReference type="RuleBase" id="RU363032"/>
    </source>
</evidence>
<dbReference type="Pfam" id="PF00528">
    <property type="entry name" value="BPD_transp_1"/>
    <property type="match status" value="1"/>
</dbReference>
<feature type="domain" description="ABC transmembrane type-1" evidence="13">
    <location>
        <begin position="15"/>
        <end position="219"/>
    </location>
</feature>
<dbReference type="PROSITE" id="PS50928">
    <property type="entry name" value="ABC_TM1"/>
    <property type="match status" value="1"/>
</dbReference>
<evidence type="ECO:0000256" key="2">
    <source>
        <dbReference type="ARBA" id="ARBA00004429"/>
    </source>
</evidence>
<protein>
    <recommendedName>
        <fullName evidence="12">Molybdenum transport system permease</fullName>
    </recommendedName>
</protein>
<organism evidence="14 15">
    <name type="scientific">Pseudohongiella nitratireducens</name>
    <dbReference type="NCBI Taxonomy" id="1768907"/>
    <lineage>
        <taxon>Bacteria</taxon>
        <taxon>Pseudomonadati</taxon>
        <taxon>Pseudomonadota</taxon>
        <taxon>Gammaproteobacteria</taxon>
        <taxon>Pseudomonadales</taxon>
        <taxon>Pseudohongiellaceae</taxon>
        <taxon>Pseudohongiella</taxon>
    </lineage>
</organism>
<dbReference type="GO" id="GO:0005886">
    <property type="term" value="C:plasma membrane"/>
    <property type="evidence" value="ECO:0007669"/>
    <property type="project" value="UniProtKB-SubCell"/>
</dbReference>
<evidence type="ECO:0000256" key="1">
    <source>
        <dbReference type="ARBA" id="ARBA00002949"/>
    </source>
</evidence>
<feature type="transmembrane region" description="Helical" evidence="11">
    <location>
        <begin position="204"/>
        <end position="221"/>
    </location>
</feature>
<name>A0A916QM04_9GAMM</name>
<evidence type="ECO:0000256" key="3">
    <source>
        <dbReference type="ARBA" id="ARBA00007069"/>
    </source>
</evidence>
<dbReference type="InterPro" id="IPR011867">
    <property type="entry name" value="ModB_ABC"/>
</dbReference>
<keyword evidence="6 12" id="KW-0500">Molybdenum</keyword>
<evidence type="ECO:0000256" key="6">
    <source>
        <dbReference type="ARBA" id="ARBA00022505"/>
    </source>
</evidence>
<keyword evidence="5" id="KW-1003">Cell membrane</keyword>
<feature type="transmembrane region" description="Helical" evidence="11">
    <location>
        <begin position="15"/>
        <end position="41"/>
    </location>
</feature>
<reference evidence="14" key="2">
    <citation type="submission" date="2020-09" db="EMBL/GenBank/DDBJ databases">
        <authorList>
            <person name="Sun Q."/>
            <person name="Zhou Y."/>
        </authorList>
    </citation>
    <scope>NUCLEOTIDE SEQUENCE</scope>
    <source>
        <strain evidence="14">CGMCC 1.15425</strain>
    </source>
</reference>
<dbReference type="CDD" id="cd06261">
    <property type="entry name" value="TM_PBP2"/>
    <property type="match status" value="1"/>
</dbReference>
<dbReference type="RefSeq" id="WP_068810429.1">
    <property type="nucleotide sequence ID" value="NZ_BMIY01000009.1"/>
</dbReference>
<dbReference type="PANTHER" id="PTHR30183">
    <property type="entry name" value="MOLYBDENUM TRANSPORT SYSTEM PERMEASE PROTEIN MODB"/>
    <property type="match status" value="1"/>
</dbReference>
<accession>A0A916QM04</accession>
<keyword evidence="7 12" id="KW-0997">Cell inner membrane</keyword>
<evidence type="ECO:0000256" key="9">
    <source>
        <dbReference type="ARBA" id="ARBA00022989"/>
    </source>
</evidence>
<dbReference type="FunFam" id="1.10.3720.10:FF:000054">
    <property type="entry name" value="Molybdenum transport system permease"/>
    <property type="match status" value="1"/>
</dbReference>
<dbReference type="InterPro" id="IPR000515">
    <property type="entry name" value="MetI-like"/>
</dbReference>
<keyword evidence="15" id="KW-1185">Reference proteome</keyword>
<dbReference type="OrthoDB" id="9795403at2"/>
<dbReference type="PANTHER" id="PTHR30183:SF8">
    <property type="entry name" value="MOLYBDENUM TRANSPORT SYSTEM PERMEASE"/>
    <property type="match status" value="1"/>
</dbReference>
<dbReference type="Proteomes" id="UP000627715">
    <property type="component" value="Unassembled WGS sequence"/>
</dbReference>
<keyword evidence="8 11" id="KW-0812">Transmembrane</keyword>
<comment type="caution">
    <text evidence="14">The sequence shown here is derived from an EMBL/GenBank/DDBJ whole genome shotgun (WGS) entry which is preliminary data.</text>
</comment>
<proteinExistence type="inferred from homology"/>
<keyword evidence="10 11" id="KW-0472">Membrane</keyword>
<dbReference type="EMBL" id="BMIY01000009">
    <property type="protein sequence ID" value="GFZ78365.1"/>
    <property type="molecule type" value="Genomic_DNA"/>
</dbReference>
<evidence type="ECO:0000256" key="10">
    <source>
        <dbReference type="ARBA" id="ARBA00023136"/>
    </source>
</evidence>
<dbReference type="Gene3D" id="1.10.3720.10">
    <property type="entry name" value="MetI-like"/>
    <property type="match status" value="1"/>
</dbReference>
<keyword evidence="4 11" id="KW-0813">Transport</keyword>
<dbReference type="SUPFAM" id="SSF161098">
    <property type="entry name" value="MetI-like"/>
    <property type="match status" value="1"/>
</dbReference>
<evidence type="ECO:0000259" key="13">
    <source>
        <dbReference type="PROSITE" id="PS50928"/>
    </source>
</evidence>
<comment type="function">
    <text evidence="1 12">Part of the binding-protein-dependent transport system for molybdenum; probably responsible for the translocation of the substrate across the membrane.</text>
</comment>
<dbReference type="GO" id="GO:0015098">
    <property type="term" value="F:molybdate ion transmembrane transporter activity"/>
    <property type="evidence" value="ECO:0007669"/>
    <property type="project" value="UniProtKB-UniRule"/>
</dbReference>
<feature type="transmembrane region" description="Helical" evidence="11">
    <location>
        <begin position="92"/>
        <end position="112"/>
    </location>
</feature>
<evidence type="ECO:0000256" key="5">
    <source>
        <dbReference type="ARBA" id="ARBA00022475"/>
    </source>
</evidence>
<keyword evidence="9 11" id="KW-1133">Transmembrane helix</keyword>
<reference evidence="14" key="1">
    <citation type="journal article" date="2014" name="Int. J. Syst. Evol. Microbiol.">
        <title>Complete genome sequence of Corynebacterium casei LMG S-19264T (=DSM 44701T), isolated from a smear-ripened cheese.</title>
        <authorList>
            <consortium name="US DOE Joint Genome Institute (JGI-PGF)"/>
            <person name="Walter F."/>
            <person name="Albersmeier A."/>
            <person name="Kalinowski J."/>
            <person name="Ruckert C."/>
        </authorList>
    </citation>
    <scope>NUCLEOTIDE SEQUENCE</scope>
    <source>
        <strain evidence="14">CGMCC 1.15425</strain>
    </source>
</reference>
<evidence type="ECO:0000256" key="8">
    <source>
        <dbReference type="ARBA" id="ARBA00022692"/>
    </source>
</evidence>
<feature type="transmembrane region" description="Helical" evidence="11">
    <location>
        <begin position="53"/>
        <end position="72"/>
    </location>
</feature>
<dbReference type="AlphaFoldDB" id="A0A916QM04"/>
<evidence type="ECO:0000256" key="12">
    <source>
        <dbReference type="RuleBase" id="RU365097"/>
    </source>
</evidence>